<dbReference type="Proteomes" id="UP000440498">
    <property type="component" value="Unassembled WGS sequence"/>
</dbReference>
<proteinExistence type="inferred from homology"/>
<dbReference type="PANTHER" id="PTHR44942:SF4">
    <property type="entry name" value="METHYLTRANSFERASE TYPE 11 DOMAIN-CONTAINING PROTEIN"/>
    <property type="match status" value="1"/>
</dbReference>
<dbReference type="InterPro" id="IPR051052">
    <property type="entry name" value="Diverse_substrate_MTase"/>
</dbReference>
<feature type="domain" description="Methyltransferase type 11" evidence="4">
    <location>
        <begin position="42"/>
        <end position="129"/>
    </location>
</feature>
<evidence type="ECO:0000313" key="6">
    <source>
        <dbReference type="Proteomes" id="UP000440498"/>
    </source>
</evidence>
<evidence type="ECO:0000259" key="4">
    <source>
        <dbReference type="Pfam" id="PF08241"/>
    </source>
</evidence>
<reference evidence="5 6" key="1">
    <citation type="submission" date="2019-10" db="EMBL/GenBank/DDBJ databases">
        <title>Two novel species isolated from a subtropical stream in China.</title>
        <authorList>
            <person name="Lu H."/>
        </authorList>
    </citation>
    <scope>NUCLEOTIDE SEQUENCE [LARGE SCALE GENOMIC DNA]</scope>
    <source>
        <strain evidence="5 6">FT29W</strain>
    </source>
</reference>
<gene>
    <name evidence="5" type="ORF">GEV02_19675</name>
</gene>
<dbReference type="Pfam" id="PF08241">
    <property type="entry name" value="Methyltransf_11"/>
    <property type="match status" value="1"/>
</dbReference>
<dbReference type="InterPro" id="IPR013216">
    <property type="entry name" value="Methyltransf_11"/>
</dbReference>
<dbReference type="RefSeq" id="WP_152839587.1">
    <property type="nucleotide sequence ID" value="NZ_WHUG01000008.1"/>
</dbReference>
<dbReference type="InterPro" id="IPR029063">
    <property type="entry name" value="SAM-dependent_MTases_sf"/>
</dbReference>
<keyword evidence="3 5" id="KW-0808">Transferase</keyword>
<accession>A0A6A7N5Q9</accession>
<sequence length="253" mass="28224">MTQPPNTFAQRSDQYALARPHYPPALFDWLRQQTAAHDLAWDCATGNGQAAVDLARHYGQVMATDLSPEQVGQGLPAPNVQYSAQPAERTAFAAHSFDLITVAQALHWFDYAAFWPEVRRVAKPGALFCAWGYAWFDCEAEVMAALVMPMRELLAPYWAPNNRILWDGYRDADIAFPFAHVAPPPLEIRERWSVAQLIGYMQTWSSYKKAMLDSDVAARLTTLVAAAQARFSQLAPLHISMPLAIVAGRVHPD</sequence>
<dbReference type="GO" id="GO:0008757">
    <property type="term" value="F:S-adenosylmethionine-dependent methyltransferase activity"/>
    <property type="evidence" value="ECO:0007669"/>
    <property type="project" value="InterPro"/>
</dbReference>
<evidence type="ECO:0000256" key="2">
    <source>
        <dbReference type="ARBA" id="ARBA00022603"/>
    </source>
</evidence>
<evidence type="ECO:0000256" key="1">
    <source>
        <dbReference type="ARBA" id="ARBA00008361"/>
    </source>
</evidence>
<evidence type="ECO:0000256" key="3">
    <source>
        <dbReference type="ARBA" id="ARBA00022679"/>
    </source>
</evidence>
<name>A0A6A7N5Q9_9BURK</name>
<keyword evidence="6" id="KW-1185">Reference proteome</keyword>
<dbReference type="Gene3D" id="3.40.50.150">
    <property type="entry name" value="Vaccinia Virus protein VP39"/>
    <property type="match status" value="1"/>
</dbReference>
<keyword evidence="2 5" id="KW-0489">Methyltransferase</keyword>
<dbReference type="SUPFAM" id="SSF53335">
    <property type="entry name" value="S-adenosyl-L-methionine-dependent methyltransferases"/>
    <property type="match status" value="1"/>
</dbReference>
<organism evidence="5 6">
    <name type="scientific">Rugamonas aquatica</name>
    <dbReference type="NCBI Taxonomy" id="2743357"/>
    <lineage>
        <taxon>Bacteria</taxon>
        <taxon>Pseudomonadati</taxon>
        <taxon>Pseudomonadota</taxon>
        <taxon>Betaproteobacteria</taxon>
        <taxon>Burkholderiales</taxon>
        <taxon>Oxalobacteraceae</taxon>
        <taxon>Telluria group</taxon>
        <taxon>Rugamonas</taxon>
    </lineage>
</organism>
<comment type="similarity">
    <text evidence="1">Belongs to the methyltransferase superfamily.</text>
</comment>
<comment type="caution">
    <text evidence="5">The sequence shown here is derived from an EMBL/GenBank/DDBJ whole genome shotgun (WGS) entry which is preliminary data.</text>
</comment>
<protein>
    <submittedName>
        <fullName evidence="5">Methyltransferase domain-containing protein</fullName>
    </submittedName>
</protein>
<dbReference type="CDD" id="cd02440">
    <property type="entry name" value="AdoMet_MTases"/>
    <property type="match status" value="1"/>
</dbReference>
<dbReference type="AlphaFoldDB" id="A0A6A7N5Q9"/>
<dbReference type="EMBL" id="WHUG01000008">
    <property type="protein sequence ID" value="MQA40376.1"/>
    <property type="molecule type" value="Genomic_DNA"/>
</dbReference>
<dbReference type="PANTHER" id="PTHR44942">
    <property type="entry name" value="METHYLTRANSF_11 DOMAIN-CONTAINING PROTEIN"/>
    <property type="match status" value="1"/>
</dbReference>
<dbReference type="GO" id="GO:0032259">
    <property type="term" value="P:methylation"/>
    <property type="evidence" value="ECO:0007669"/>
    <property type="project" value="UniProtKB-KW"/>
</dbReference>
<evidence type="ECO:0000313" key="5">
    <source>
        <dbReference type="EMBL" id="MQA40376.1"/>
    </source>
</evidence>